<reference evidence="11" key="1">
    <citation type="journal article" date="2004" name="Environ. Microbiol.">
        <title>The genome of Desulfotalea psychrophila, a sulfate-reducing bacterium from permanently cold Arctic sediments.</title>
        <authorList>
            <person name="Rabus R."/>
            <person name="Ruepp A."/>
            <person name="Frickey T."/>
            <person name="Rattei T."/>
            <person name="Fartmann B."/>
            <person name="Stark M."/>
            <person name="Bauer M."/>
            <person name="Zibat A."/>
            <person name="Lombardot T."/>
            <person name="Becker I."/>
            <person name="Amann J."/>
            <person name="Gellner K."/>
            <person name="Teeling H."/>
            <person name="Leuschner W.D."/>
            <person name="Gloeckner F.-O."/>
            <person name="Lupas A.N."/>
            <person name="Amann R."/>
            <person name="Klenk H.-P."/>
        </authorList>
    </citation>
    <scope>NUCLEOTIDE SEQUENCE [LARGE SCALE GENOMIC DNA]</scope>
    <source>
        <strain evidence="11">DSM 12343 / LSv54</strain>
    </source>
</reference>
<dbReference type="AlphaFoldDB" id="Q6APX9"/>
<dbReference type="SUPFAM" id="SSF55073">
    <property type="entry name" value="Nucleotide cyclase"/>
    <property type="match status" value="1"/>
</dbReference>
<dbReference type="InterPro" id="IPR043128">
    <property type="entry name" value="Rev_trsase/Diguanyl_cyclase"/>
</dbReference>
<dbReference type="InterPro" id="IPR029787">
    <property type="entry name" value="Nucleotide_cyclase"/>
</dbReference>
<organism evidence="10 11">
    <name type="scientific">Desulfotalea psychrophila (strain LSv54 / DSM 12343)</name>
    <dbReference type="NCBI Taxonomy" id="177439"/>
    <lineage>
        <taxon>Bacteria</taxon>
        <taxon>Pseudomonadati</taxon>
        <taxon>Thermodesulfobacteriota</taxon>
        <taxon>Desulfobulbia</taxon>
        <taxon>Desulfobulbales</taxon>
        <taxon>Desulfocapsaceae</taxon>
        <taxon>Desulfotalea</taxon>
    </lineage>
</organism>
<protein>
    <recommendedName>
        <fullName evidence="2">diguanylate cyclase</fullName>
        <ecNumber evidence="2">2.7.7.65</ecNumber>
    </recommendedName>
</protein>
<dbReference type="SMART" id="SM01049">
    <property type="entry name" value="Cache_2"/>
    <property type="match status" value="1"/>
</dbReference>
<dbReference type="EC" id="2.7.7.65" evidence="2"/>
<dbReference type="CDD" id="cd01949">
    <property type="entry name" value="GGDEF"/>
    <property type="match status" value="1"/>
</dbReference>
<evidence type="ECO:0000259" key="9">
    <source>
        <dbReference type="PROSITE" id="PS50887"/>
    </source>
</evidence>
<evidence type="ECO:0000256" key="6">
    <source>
        <dbReference type="ARBA" id="ARBA00023136"/>
    </source>
</evidence>
<dbReference type="PANTHER" id="PTHR45138">
    <property type="entry name" value="REGULATORY COMPONENTS OF SENSORY TRANSDUCTION SYSTEM"/>
    <property type="match status" value="1"/>
</dbReference>
<feature type="transmembrane region" description="Helical" evidence="8">
    <location>
        <begin position="189"/>
        <end position="219"/>
    </location>
</feature>
<evidence type="ECO:0000256" key="7">
    <source>
        <dbReference type="ARBA" id="ARBA00034247"/>
    </source>
</evidence>
<dbReference type="STRING" id="177439.DP0865"/>
<dbReference type="Gene3D" id="3.30.450.20">
    <property type="entry name" value="PAS domain"/>
    <property type="match status" value="1"/>
</dbReference>
<dbReference type="InterPro" id="IPR033480">
    <property type="entry name" value="sCache_2"/>
</dbReference>
<dbReference type="RefSeq" id="WP_011188108.1">
    <property type="nucleotide sequence ID" value="NC_006138.1"/>
</dbReference>
<evidence type="ECO:0000256" key="3">
    <source>
        <dbReference type="ARBA" id="ARBA00022475"/>
    </source>
</evidence>
<keyword evidence="4 8" id="KW-0812">Transmembrane</keyword>
<dbReference type="EMBL" id="CR522870">
    <property type="protein sequence ID" value="CAG35594.1"/>
    <property type="molecule type" value="Genomic_DNA"/>
</dbReference>
<evidence type="ECO:0000313" key="10">
    <source>
        <dbReference type="EMBL" id="CAG35594.1"/>
    </source>
</evidence>
<dbReference type="HOGENOM" id="CLU_713331_0_0_7"/>
<name>Q6APX9_DESPS</name>
<gene>
    <name evidence="10" type="ordered locus">DP0865</name>
</gene>
<dbReference type="KEGG" id="dps:DP0865"/>
<evidence type="ECO:0000256" key="4">
    <source>
        <dbReference type="ARBA" id="ARBA00022692"/>
    </source>
</evidence>
<dbReference type="InterPro" id="IPR050469">
    <property type="entry name" value="Diguanylate_Cyclase"/>
</dbReference>
<dbReference type="NCBIfam" id="TIGR00254">
    <property type="entry name" value="GGDEF"/>
    <property type="match status" value="1"/>
</dbReference>
<keyword evidence="3" id="KW-1003">Cell membrane</keyword>
<keyword evidence="6 8" id="KW-0472">Membrane</keyword>
<dbReference type="PANTHER" id="PTHR45138:SF9">
    <property type="entry name" value="DIGUANYLATE CYCLASE DGCM-RELATED"/>
    <property type="match status" value="1"/>
</dbReference>
<dbReference type="eggNOG" id="COG3706">
    <property type="taxonomic scope" value="Bacteria"/>
</dbReference>
<dbReference type="PROSITE" id="PS50887">
    <property type="entry name" value="GGDEF"/>
    <property type="match status" value="1"/>
</dbReference>
<accession>Q6APX9</accession>
<dbReference type="SMART" id="SM00267">
    <property type="entry name" value="GGDEF"/>
    <property type="match status" value="1"/>
</dbReference>
<comment type="subcellular location">
    <subcellularLocation>
        <location evidence="1">Cell membrane</location>
        <topology evidence="1">Multi-pass membrane protein</topology>
    </subcellularLocation>
</comment>
<dbReference type="GO" id="GO:0005886">
    <property type="term" value="C:plasma membrane"/>
    <property type="evidence" value="ECO:0007669"/>
    <property type="project" value="UniProtKB-SubCell"/>
</dbReference>
<comment type="catalytic activity">
    <reaction evidence="7">
        <text>2 GTP = 3',3'-c-di-GMP + 2 diphosphate</text>
        <dbReference type="Rhea" id="RHEA:24898"/>
        <dbReference type="ChEBI" id="CHEBI:33019"/>
        <dbReference type="ChEBI" id="CHEBI:37565"/>
        <dbReference type="ChEBI" id="CHEBI:58805"/>
        <dbReference type="EC" id="2.7.7.65"/>
    </reaction>
</comment>
<feature type="transmembrane region" description="Helical" evidence="8">
    <location>
        <begin position="17"/>
        <end position="39"/>
    </location>
</feature>
<dbReference type="GO" id="GO:0052621">
    <property type="term" value="F:diguanylate cyclase activity"/>
    <property type="evidence" value="ECO:0007669"/>
    <property type="project" value="UniProtKB-EC"/>
</dbReference>
<evidence type="ECO:0000256" key="8">
    <source>
        <dbReference type="SAM" id="Phobius"/>
    </source>
</evidence>
<dbReference type="OrthoDB" id="9759607at2"/>
<dbReference type="Pfam" id="PF17200">
    <property type="entry name" value="sCache_2"/>
    <property type="match status" value="1"/>
</dbReference>
<keyword evidence="5 8" id="KW-1133">Transmembrane helix</keyword>
<sequence>MNNSASLTIRSPIQKKLLAFIILIGLGLTAFLLFFHYSLSTNLEKEKKDQSKHITEVGLGVVQHFYQLSADGNLTSSQAKARALNTLNGATYGANGYLWVNSGEGVLLMQPYTPNRVGLNLINWTDFKGKYFFKEFISTAKNGGGWVSYYWPKPNIPEESPKISYVTYFTPWDWVLGTGLYLDDMQENIFWIVFKTSVIFSACFIVFVVIAIFVINYFLRQIGELAIKDTLTNLYTKRFLKEILPTILTKLHQDNEKLLAVIDLDIDHFKKINANYGRSCGDRVLKRLANIIIENTRPNDFSIRFGGEEFLLIGFFNNEKEIIQITEIIRTETDCLVFDERNEKFHITISAGIAIYRAEEELFETTLKRAGKKLQEAKESGRNRICL</sequence>
<dbReference type="Pfam" id="PF00990">
    <property type="entry name" value="GGDEF"/>
    <property type="match status" value="1"/>
</dbReference>
<evidence type="ECO:0000313" key="11">
    <source>
        <dbReference type="Proteomes" id="UP000000602"/>
    </source>
</evidence>
<feature type="domain" description="GGDEF" evidence="9">
    <location>
        <begin position="257"/>
        <end position="387"/>
    </location>
</feature>
<dbReference type="InterPro" id="IPR000160">
    <property type="entry name" value="GGDEF_dom"/>
</dbReference>
<dbReference type="Gene3D" id="3.30.70.270">
    <property type="match status" value="1"/>
</dbReference>
<keyword evidence="11" id="KW-1185">Reference proteome</keyword>
<evidence type="ECO:0000256" key="5">
    <source>
        <dbReference type="ARBA" id="ARBA00022989"/>
    </source>
</evidence>
<evidence type="ECO:0000256" key="2">
    <source>
        <dbReference type="ARBA" id="ARBA00012528"/>
    </source>
</evidence>
<evidence type="ECO:0000256" key="1">
    <source>
        <dbReference type="ARBA" id="ARBA00004651"/>
    </source>
</evidence>
<proteinExistence type="predicted"/>
<dbReference type="Proteomes" id="UP000000602">
    <property type="component" value="Chromosome"/>
</dbReference>